<dbReference type="Proteomes" id="UP001479436">
    <property type="component" value="Unassembled WGS sequence"/>
</dbReference>
<evidence type="ECO:0000313" key="1">
    <source>
        <dbReference type="EMBL" id="KAK9761189.1"/>
    </source>
</evidence>
<protein>
    <submittedName>
        <fullName evidence="1">Uncharacterized protein</fullName>
    </submittedName>
</protein>
<name>A0ABR2WIC0_9FUNG</name>
<sequence>MNLVHPSAQDISIVTLRVEERQAWKQKNEKPLSEQKKNSTLSLRKKKSKKWRLFILKMRWIYPVFSEYLFLQ</sequence>
<gene>
    <name evidence="1" type="ORF">K7432_014089</name>
</gene>
<proteinExistence type="predicted"/>
<accession>A0ABR2WIC0</accession>
<reference evidence="1 2" key="1">
    <citation type="submission" date="2023-04" db="EMBL/GenBank/DDBJ databases">
        <title>Genome of Basidiobolus ranarum AG-B5.</title>
        <authorList>
            <person name="Stajich J.E."/>
            <person name="Carter-House D."/>
            <person name="Gryganskyi A."/>
        </authorList>
    </citation>
    <scope>NUCLEOTIDE SEQUENCE [LARGE SCALE GENOMIC DNA]</scope>
    <source>
        <strain evidence="1 2">AG-B5</strain>
    </source>
</reference>
<organism evidence="1 2">
    <name type="scientific">Basidiobolus ranarum</name>
    <dbReference type="NCBI Taxonomy" id="34480"/>
    <lineage>
        <taxon>Eukaryota</taxon>
        <taxon>Fungi</taxon>
        <taxon>Fungi incertae sedis</taxon>
        <taxon>Zoopagomycota</taxon>
        <taxon>Entomophthoromycotina</taxon>
        <taxon>Basidiobolomycetes</taxon>
        <taxon>Basidiobolales</taxon>
        <taxon>Basidiobolaceae</taxon>
        <taxon>Basidiobolus</taxon>
    </lineage>
</organism>
<comment type="caution">
    <text evidence="1">The sequence shown here is derived from an EMBL/GenBank/DDBJ whole genome shotgun (WGS) entry which is preliminary data.</text>
</comment>
<dbReference type="EMBL" id="JASJQH010001513">
    <property type="protein sequence ID" value="KAK9761189.1"/>
    <property type="molecule type" value="Genomic_DNA"/>
</dbReference>
<evidence type="ECO:0000313" key="2">
    <source>
        <dbReference type="Proteomes" id="UP001479436"/>
    </source>
</evidence>
<keyword evidence="2" id="KW-1185">Reference proteome</keyword>